<evidence type="ECO:0000256" key="5">
    <source>
        <dbReference type="HAMAP-Rule" id="MF_00376"/>
    </source>
</evidence>
<dbReference type="Pfam" id="PF01121">
    <property type="entry name" value="CoaE"/>
    <property type="match status" value="1"/>
</dbReference>
<evidence type="ECO:0000256" key="3">
    <source>
        <dbReference type="ARBA" id="ARBA00022840"/>
    </source>
</evidence>
<reference evidence="7 8" key="1">
    <citation type="journal article" date="2016" name="Sci. Rep.">
        <title>Complete genome sequence and transcriptomic analysis of a novel marine strain Bacillus weihaiensis reveals the mechanism of brown algae degradation.</title>
        <authorList>
            <person name="Zhu Y."/>
            <person name="Chen P."/>
            <person name="Bao Y."/>
            <person name="Men Y."/>
            <person name="Zeng Y."/>
            <person name="Yang J."/>
            <person name="Sun J."/>
            <person name="Sun Y."/>
        </authorList>
    </citation>
    <scope>NUCLEOTIDE SEQUENCE [LARGE SCALE GENOMIC DNA]</scope>
    <source>
        <strain evidence="7 8">Alg07</strain>
    </source>
</reference>
<sequence>MTLVIGLTGGIASGKSTVTSMIKEMGFQIVDADMISREVVKAGESAYHEIVKQFGPQILKVNKELDREKLGNVIFSDEEKRVQLNQIVHPAVRKEMLKKIHEAKSENLQAIVLDIPLLFESKLTYLVDKVLVIYVDEKTQLSRLMNRNNLSEQDAKMRIQSQLSIEKKKEMGDYVIDNSGTIQETKEQLNEIIKKLLSE</sequence>
<evidence type="ECO:0000256" key="4">
    <source>
        <dbReference type="ARBA" id="ARBA00022993"/>
    </source>
</evidence>
<dbReference type="EMBL" id="CP016020">
    <property type="protein sequence ID" value="APH04118.1"/>
    <property type="molecule type" value="Genomic_DNA"/>
</dbReference>
<gene>
    <name evidence="5" type="primary">coaE</name>
    <name evidence="7" type="ORF">A9C19_04825</name>
</gene>
<comment type="similarity">
    <text evidence="1 5">Belongs to the CoaE family.</text>
</comment>
<keyword evidence="5" id="KW-0963">Cytoplasm</keyword>
<dbReference type="AlphaFoldDB" id="A0A1L3MP38"/>
<keyword evidence="5" id="KW-0808">Transferase</keyword>
<dbReference type="PANTHER" id="PTHR10695">
    <property type="entry name" value="DEPHOSPHO-COA KINASE-RELATED"/>
    <property type="match status" value="1"/>
</dbReference>
<dbReference type="Gene3D" id="3.40.50.300">
    <property type="entry name" value="P-loop containing nucleotide triphosphate hydrolases"/>
    <property type="match status" value="1"/>
</dbReference>
<keyword evidence="2 5" id="KW-0547">Nucleotide-binding</keyword>
<dbReference type="UniPathway" id="UPA00241">
    <property type="reaction ID" value="UER00356"/>
</dbReference>
<dbReference type="GO" id="GO:0005737">
    <property type="term" value="C:cytoplasm"/>
    <property type="evidence" value="ECO:0007669"/>
    <property type="project" value="UniProtKB-SubCell"/>
</dbReference>
<dbReference type="Proteomes" id="UP000181936">
    <property type="component" value="Chromosome"/>
</dbReference>
<keyword evidence="5 7" id="KW-0418">Kinase</keyword>
<dbReference type="FunFam" id="3.40.50.300:FF:000485">
    <property type="entry name" value="Dephospho-CoA kinase CAB5"/>
    <property type="match status" value="1"/>
</dbReference>
<comment type="subcellular location">
    <subcellularLocation>
        <location evidence="5">Cytoplasm</location>
    </subcellularLocation>
</comment>
<dbReference type="GO" id="GO:0005524">
    <property type="term" value="F:ATP binding"/>
    <property type="evidence" value="ECO:0007669"/>
    <property type="project" value="UniProtKB-UniRule"/>
</dbReference>
<dbReference type="RefSeq" id="WP_072578912.1">
    <property type="nucleotide sequence ID" value="NZ_CP016020.1"/>
</dbReference>
<keyword evidence="3 5" id="KW-0067">ATP-binding</keyword>
<protein>
    <recommendedName>
        <fullName evidence="5 6">Dephospho-CoA kinase</fullName>
        <ecNumber evidence="5 6">2.7.1.24</ecNumber>
    </recommendedName>
    <alternativeName>
        <fullName evidence="5">Dephosphocoenzyme A kinase</fullName>
    </alternativeName>
</protein>
<dbReference type="STRING" id="1547283.A9C19_04825"/>
<dbReference type="HAMAP" id="MF_00376">
    <property type="entry name" value="Dephospho_CoA_kinase"/>
    <property type="match status" value="1"/>
</dbReference>
<keyword evidence="8" id="KW-1185">Reference proteome</keyword>
<organism evidence="7 8">
    <name type="scientific">Bacillus weihaiensis</name>
    <dbReference type="NCBI Taxonomy" id="1547283"/>
    <lineage>
        <taxon>Bacteria</taxon>
        <taxon>Bacillati</taxon>
        <taxon>Bacillota</taxon>
        <taxon>Bacilli</taxon>
        <taxon>Bacillales</taxon>
        <taxon>Bacillaceae</taxon>
        <taxon>Bacillus</taxon>
    </lineage>
</organism>
<comment type="pathway">
    <text evidence="5">Cofactor biosynthesis; coenzyme A biosynthesis; CoA from (R)-pantothenate: step 5/5.</text>
</comment>
<dbReference type="CDD" id="cd02022">
    <property type="entry name" value="DPCK"/>
    <property type="match status" value="1"/>
</dbReference>
<comment type="function">
    <text evidence="5">Catalyzes the phosphorylation of the 3'-hydroxyl group of dephosphocoenzyme A to form coenzyme A.</text>
</comment>
<dbReference type="PANTHER" id="PTHR10695:SF46">
    <property type="entry name" value="BIFUNCTIONAL COENZYME A SYNTHASE-RELATED"/>
    <property type="match status" value="1"/>
</dbReference>
<dbReference type="GO" id="GO:0004140">
    <property type="term" value="F:dephospho-CoA kinase activity"/>
    <property type="evidence" value="ECO:0007669"/>
    <property type="project" value="UniProtKB-UniRule"/>
</dbReference>
<proteinExistence type="inferred from homology"/>
<dbReference type="NCBIfam" id="TIGR00152">
    <property type="entry name" value="dephospho-CoA kinase"/>
    <property type="match status" value="1"/>
</dbReference>
<dbReference type="GO" id="GO:0015937">
    <property type="term" value="P:coenzyme A biosynthetic process"/>
    <property type="evidence" value="ECO:0007669"/>
    <property type="project" value="UniProtKB-UniRule"/>
</dbReference>
<dbReference type="KEGG" id="bwh:A9C19_04825"/>
<dbReference type="PROSITE" id="PS51219">
    <property type="entry name" value="DPCK"/>
    <property type="match status" value="1"/>
</dbReference>
<evidence type="ECO:0000256" key="1">
    <source>
        <dbReference type="ARBA" id="ARBA00009018"/>
    </source>
</evidence>
<evidence type="ECO:0000256" key="6">
    <source>
        <dbReference type="NCBIfam" id="TIGR00152"/>
    </source>
</evidence>
<dbReference type="EC" id="2.7.1.24" evidence="5 6"/>
<comment type="catalytic activity">
    <reaction evidence="5">
        <text>3'-dephospho-CoA + ATP = ADP + CoA + H(+)</text>
        <dbReference type="Rhea" id="RHEA:18245"/>
        <dbReference type="ChEBI" id="CHEBI:15378"/>
        <dbReference type="ChEBI" id="CHEBI:30616"/>
        <dbReference type="ChEBI" id="CHEBI:57287"/>
        <dbReference type="ChEBI" id="CHEBI:57328"/>
        <dbReference type="ChEBI" id="CHEBI:456216"/>
        <dbReference type="EC" id="2.7.1.24"/>
    </reaction>
</comment>
<name>A0A1L3MP38_9BACI</name>
<evidence type="ECO:0000256" key="2">
    <source>
        <dbReference type="ARBA" id="ARBA00022741"/>
    </source>
</evidence>
<evidence type="ECO:0000313" key="7">
    <source>
        <dbReference type="EMBL" id="APH04118.1"/>
    </source>
</evidence>
<evidence type="ECO:0000313" key="8">
    <source>
        <dbReference type="Proteomes" id="UP000181936"/>
    </source>
</evidence>
<dbReference type="InterPro" id="IPR001977">
    <property type="entry name" value="Depp_CoAkinase"/>
</dbReference>
<dbReference type="InterPro" id="IPR027417">
    <property type="entry name" value="P-loop_NTPase"/>
</dbReference>
<dbReference type="SUPFAM" id="SSF52540">
    <property type="entry name" value="P-loop containing nucleoside triphosphate hydrolases"/>
    <property type="match status" value="1"/>
</dbReference>
<dbReference type="OrthoDB" id="9812943at2"/>
<keyword evidence="4 5" id="KW-0173">Coenzyme A biosynthesis</keyword>
<accession>A0A1L3MP38</accession>
<feature type="binding site" evidence="5">
    <location>
        <begin position="12"/>
        <end position="17"/>
    </location>
    <ligand>
        <name>ATP</name>
        <dbReference type="ChEBI" id="CHEBI:30616"/>
    </ligand>
</feature>